<keyword evidence="12" id="KW-1185">Reference proteome</keyword>
<evidence type="ECO:0000256" key="8">
    <source>
        <dbReference type="ARBA" id="ARBA00038470"/>
    </source>
</evidence>
<evidence type="ECO:0000313" key="12">
    <source>
        <dbReference type="Proteomes" id="UP001501207"/>
    </source>
</evidence>
<evidence type="ECO:0000256" key="5">
    <source>
        <dbReference type="ARBA" id="ARBA00023136"/>
    </source>
</evidence>
<sequence>MPLIRLIQHGSQAYREMVQLRDELLRKPLGLHFTPEYLQREATDILIGCFDAPAGEKEGRLIGCCILSPLDTQLMQLRQMAVAASHQGSGIGSSLLTFAESTAAAQGFRILMMHARKTAAPFYEHLGYRIAGDEFTEVGIPHFEMRKIIG</sequence>
<comment type="caution">
    <text evidence="11">The sequence shown here is derived from an EMBL/GenBank/DDBJ whole genome shotgun (WGS) entry which is preliminary data.</text>
</comment>
<dbReference type="PANTHER" id="PTHR13947">
    <property type="entry name" value="GNAT FAMILY N-ACETYLTRANSFERASE"/>
    <property type="match status" value="1"/>
</dbReference>
<dbReference type="SUPFAM" id="SSF55729">
    <property type="entry name" value="Acyl-CoA N-acyltransferases (Nat)"/>
    <property type="match status" value="1"/>
</dbReference>
<dbReference type="Proteomes" id="UP001501207">
    <property type="component" value="Unassembled WGS sequence"/>
</dbReference>
<evidence type="ECO:0000256" key="3">
    <source>
        <dbReference type="ARBA" id="ARBA00022692"/>
    </source>
</evidence>
<accession>A0ABP8FTW5</accession>
<dbReference type="InterPro" id="IPR016181">
    <property type="entry name" value="Acyl_CoA_acyltransferase"/>
</dbReference>
<evidence type="ECO:0000313" key="11">
    <source>
        <dbReference type="EMBL" id="GAA4310829.1"/>
    </source>
</evidence>
<name>A0ABP8FTW5_9BACT</name>
<dbReference type="InterPro" id="IPR000182">
    <property type="entry name" value="GNAT_dom"/>
</dbReference>
<evidence type="ECO:0000256" key="6">
    <source>
        <dbReference type="ARBA" id="ARBA00023315"/>
    </source>
</evidence>
<reference evidence="12" key="1">
    <citation type="journal article" date="2019" name="Int. J. Syst. Evol. Microbiol.">
        <title>The Global Catalogue of Microorganisms (GCM) 10K type strain sequencing project: providing services to taxonomists for standard genome sequencing and annotation.</title>
        <authorList>
            <consortium name="The Broad Institute Genomics Platform"/>
            <consortium name="The Broad Institute Genome Sequencing Center for Infectious Disease"/>
            <person name="Wu L."/>
            <person name="Ma J."/>
        </authorList>
    </citation>
    <scope>NUCLEOTIDE SEQUENCE [LARGE SCALE GENOMIC DNA]</scope>
    <source>
        <strain evidence="12">JCM 17664</strain>
    </source>
</reference>
<dbReference type="InterPro" id="IPR050769">
    <property type="entry name" value="NAT_camello-type"/>
</dbReference>
<comment type="similarity">
    <text evidence="8">Belongs to the camello family.</text>
</comment>
<dbReference type="RefSeq" id="WP_344978706.1">
    <property type="nucleotide sequence ID" value="NZ_BAABFN010000004.1"/>
</dbReference>
<protein>
    <recommendedName>
        <fullName evidence="9">Probable N-acetyltransferase 14</fullName>
    </recommendedName>
</protein>
<dbReference type="Pfam" id="PF13673">
    <property type="entry name" value="Acetyltransf_10"/>
    <property type="match status" value="1"/>
</dbReference>
<keyword evidence="5" id="KW-0472">Membrane</keyword>
<proteinExistence type="inferred from homology"/>
<dbReference type="PANTHER" id="PTHR13947:SF51">
    <property type="entry name" value="N-ACETYLTRANSFERASE 14-RELATED"/>
    <property type="match status" value="1"/>
</dbReference>
<evidence type="ECO:0000256" key="7">
    <source>
        <dbReference type="ARBA" id="ARBA00037582"/>
    </source>
</evidence>
<keyword evidence="4" id="KW-1133">Transmembrane helix</keyword>
<evidence type="ECO:0000256" key="1">
    <source>
        <dbReference type="ARBA" id="ARBA00004370"/>
    </source>
</evidence>
<comment type="subcellular location">
    <subcellularLocation>
        <location evidence="1">Membrane</location>
    </subcellularLocation>
</comment>
<dbReference type="Gene3D" id="3.40.630.30">
    <property type="match status" value="1"/>
</dbReference>
<keyword evidence="6" id="KW-0012">Acyltransferase</keyword>
<dbReference type="EMBL" id="BAABFN010000004">
    <property type="protein sequence ID" value="GAA4310829.1"/>
    <property type="molecule type" value="Genomic_DNA"/>
</dbReference>
<comment type="function">
    <text evidence="7">Probable acetyltransferase.</text>
</comment>
<feature type="domain" description="N-acetyltransferase" evidence="10">
    <location>
        <begin position="2"/>
        <end position="150"/>
    </location>
</feature>
<evidence type="ECO:0000259" key="10">
    <source>
        <dbReference type="PROSITE" id="PS51186"/>
    </source>
</evidence>
<dbReference type="PROSITE" id="PS51186">
    <property type="entry name" value="GNAT"/>
    <property type="match status" value="1"/>
</dbReference>
<keyword evidence="2" id="KW-0808">Transferase</keyword>
<dbReference type="CDD" id="cd04301">
    <property type="entry name" value="NAT_SF"/>
    <property type="match status" value="1"/>
</dbReference>
<gene>
    <name evidence="11" type="ORF">GCM10023143_19600</name>
</gene>
<evidence type="ECO:0000256" key="4">
    <source>
        <dbReference type="ARBA" id="ARBA00022989"/>
    </source>
</evidence>
<keyword evidence="3" id="KW-0812">Transmembrane</keyword>
<organism evidence="11 12">
    <name type="scientific">Compostibacter hankyongensis</name>
    <dbReference type="NCBI Taxonomy" id="1007089"/>
    <lineage>
        <taxon>Bacteria</taxon>
        <taxon>Pseudomonadati</taxon>
        <taxon>Bacteroidota</taxon>
        <taxon>Chitinophagia</taxon>
        <taxon>Chitinophagales</taxon>
        <taxon>Chitinophagaceae</taxon>
        <taxon>Compostibacter</taxon>
    </lineage>
</organism>
<evidence type="ECO:0000256" key="2">
    <source>
        <dbReference type="ARBA" id="ARBA00022679"/>
    </source>
</evidence>
<evidence type="ECO:0000256" key="9">
    <source>
        <dbReference type="ARBA" id="ARBA00040241"/>
    </source>
</evidence>